<feature type="non-terminal residue" evidence="1">
    <location>
        <position position="74"/>
    </location>
</feature>
<accession>A0ACA9R503</accession>
<proteinExistence type="predicted"/>
<evidence type="ECO:0000313" key="1">
    <source>
        <dbReference type="EMBL" id="CAG8776638.1"/>
    </source>
</evidence>
<name>A0ACA9R503_9GLOM</name>
<gene>
    <name evidence="1" type="ORF">DHETER_LOCUS16161</name>
</gene>
<organism evidence="1 2">
    <name type="scientific">Dentiscutata heterogama</name>
    <dbReference type="NCBI Taxonomy" id="1316150"/>
    <lineage>
        <taxon>Eukaryota</taxon>
        <taxon>Fungi</taxon>
        <taxon>Fungi incertae sedis</taxon>
        <taxon>Mucoromycota</taxon>
        <taxon>Glomeromycotina</taxon>
        <taxon>Glomeromycetes</taxon>
        <taxon>Diversisporales</taxon>
        <taxon>Gigasporaceae</taxon>
        <taxon>Dentiscutata</taxon>
    </lineage>
</organism>
<sequence>EDNNLCAINSKVEPKTNKIFDTSIARNLVHQQFRTRNAISSDVFPNIYSILKCPLLLRKYPIPLSIALLLVPQK</sequence>
<reference evidence="1" key="1">
    <citation type="submission" date="2021-06" db="EMBL/GenBank/DDBJ databases">
        <authorList>
            <person name="Kallberg Y."/>
            <person name="Tangrot J."/>
            <person name="Rosling A."/>
        </authorList>
    </citation>
    <scope>NUCLEOTIDE SEQUENCE</scope>
    <source>
        <strain evidence="1">IL203A</strain>
    </source>
</reference>
<dbReference type="EMBL" id="CAJVPU010060224">
    <property type="protein sequence ID" value="CAG8776638.1"/>
    <property type="molecule type" value="Genomic_DNA"/>
</dbReference>
<protein>
    <submittedName>
        <fullName evidence="1">13702_t:CDS:1</fullName>
    </submittedName>
</protein>
<keyword evidence="2" id="KW-1185">Reference proteome</keyword>
<comment type="caution">
    <text evidence="1">The sequence shown here is derived from an EMBL/GenBank/DDBJ whole genome shotgun (WGS) entry which is preliminary data.</text>
</comment>
<evidence type="ECO:0000313" key="2">
    <source>
        <dbReference type="Proteomes" id="UP000789702"/>
    </source>
</evidence>
<dbReference type="Proteomes" id="UP000789702">
    <property type="component" value="Unassembled WGS sequence"/>
</dbReference>
<feature type="non-terminal residue" evidence="1">
    <location>
        <position position="1"/>
    </location>
</feature>